<evidence type="ECO:0000256" key="1">
    <source>
        <dbReference type="ARBA" id="ARBA00022737"/>
    </source>
</evidence>
<dbReference type="PRINTS" id="PR00633">
    <property type="entry name" value="RCCNDNSATION"/>
</dbReference>
<name>A0A0G4IF19_9ALVE</name>
<keyword evidence="1" id="KW-0677">Repeat</keyword>
<dbReference type="Gene3D" id="2.130.10.30">
    <property type="entry name" value="Regulator of chromosome condensation 1/beta-lactamase-inhibitor protein II"/>
    <property type="match status" value="3"/>
</dbReference>
<dbReference type="SUPFAM" id="SSF50985">
    <property type="entry name" value="RCC1/BLIP-II"/>
    <property type="match status" value="1"/>
</dbReference>
<gene>
    <name evidence="4" type="ORF">Cvel_13907</name>
</gene>
<feature type="repeat" description="RCC1" evidence="2">
    <location>
        <begin position="194"/>
        <end position="246"/>
    </location>
</feature>
<evidence type="ECO:0000256" key="3">
    <source>
        <dbReference type="SAM" id="MobiDB-lite"/>
    </source>
</evidence>
<evidence type="ECO:0000313" key="4">
    <source>
        <dbReference type="EMBL" id="CEM55868.1"/>
    </source>
</evidence>
<dbReference type="PROSITE" id="PS50012">
    <property type="entry name" value="RCC1_3"/>
    <property type="match status" value="3"/>
</dbReference>
<dbReference type="InterPro" id="IPR000408">
    <property type="entry name" value="Reg_chr_condens"/>
</dbReference>
<protein>
    <submittedName>
        <fullName evidence="4">Uncharacterized protein</fullName>
    </submittedName>
</protein>
<feature type="repeat" description="RCC1" evidence="2">
    <location>
        <begin position="134"/>
        <end position="185"/>
    </location>
</feature>
<dbReference type="EMBL" id="CDMZ01005919">
    <property type="protein sequence ID" value="CEM55868.1"/>
    <property type="molecule type" value="Genomic_DNA"/>
</dbReference>
<accession>A0A0G4IF19</accession>
<dbReference type="PhylomeDB" id="A0A0G4IF19"/>
<feature type="repeat" description="RCC1" evidence="2">
    <location>
        <begin position="1"/>
        <end position="55"/>
    </location>
</feature>
<feature type="compositionally biased region" description="Basic and acidic residues" evidence="3">
    <location>
        <begin position="78"/>
        <end position="87"/>
    </location>
</feature>
<reference evidence="4" key="1">
    <citation type="submission" date="2014-11" db="EMBL/GenBank/DDBJ databases">
        <authorList>
            <person name="Otto D Thomas"/>
            <person name="Naeem Raeece"/>
        </authorList>
    </citation>
    <scope>NUCLEOTIDE SEQUENCE</scope>
</reference>
<proteinExistence type="predicted"/>
<dbReference type="AlphaFoldDB" id="A0A0G4IF19"/>
<dbReference type="PANTHER" id="PTHR22870:SF408">
    <property type="entry name" value="OS09G0560450 PROTEIN"/>
    <property type="match status" value="1"/>
</dbReference>
<evidence type="ECO:0000256" key="2">
    <source>
        <dbReference type="PROSITE-ProRule" id="PRU00235"/>
    </source>
</evidence>
<dbReference type="VEuPathDB" id="CryptoDB:Cvel_13907"/>
<sequence length="429" mass="44484">MLFTWGSNHSGELGHDKADKEKICSLPQRVKGKLLQEKVVQVSLGEMHAGAIAGGSRCLFTWGSNGGGCLGPQGGEGGEEKGEEGRESQSLLPGRVSFRKEGSGTELLEGLISLSCGFRNTMVIVGGEGEGAGGSLWVWGDNSHGKLGLGSSEGMVKEPKRVEGIDGPVKQVCAGSIDVRFFLQVMTTAVTTGGSLFSWGYGGYGNLGHGSRRSSSVPVKVEFPQPGVKVVSASCTVGQITPDTSEKKVANLCGKEGPHGLCVDTTGAFWSWGTCHKGLLGNVESKILCAEFDELQPYRIGSPCRDVKGGGPSGYMEGLEGDTALASSIHSALLTKCGRVFCMGCASTGRMGVEKFDSGLQGGRSRMKCYISEPTEIGTLREAGLAVIPGGLAAAKRHMAAIVVQGANQTAVGGSEIPKSPLPSSDVPT</sequence>
<dbReference type="Pfam" id="PF00415">
    <property type="entry name" value="RCC1"/>
    <property type="match status" value="3"/>
</dbReference>
<dbReference type="InterPro" id="IPR009091">
    <property type="entry name" value="RCC1/BLIP-II"/>
</dbReference>
<dbReference type="PANTHER" id="PTHR22870">
    <property type="entry name" value="REGULATOR OF CHROMOSOME CONDENSATION"/>
    <property type="match status" value="1"/>
</dbReference>
<dbReference type="InterPro" id="IPR051210">
    <property type="entry name" value="Ub_ligase/GEF_domain"/>
</dbReference>
<feature type="region of interest" description="Disordered" evidence="3">
    <location>
        <begin position="70"/>
        <end position="90"/>
    </location>
</feature>
<organism evidence="4">
    <name type="scientific">Chromera velia CCMP2878</name>
    <dbReference type="NCBI Taxonomy" id="1169474"/>
    <lineage>
        <taxon>Eukaryota</taxon>
        <taxon>Sar</taxon>
        <taxon>Alveolata</taxon>
        <taxon>Colpodellida</taxon>
        <taxon>Chromeraceae</taxon>
        <taxon>Chromera</taxon>
    </lineage>
</organism>